<dbReference type="Proteomes" id="UP000324104">
    <property type="component" value="Unassembled WGS sequence"/>
</dbReference>
<keyword evidence="1" id="KW-0456">Lyase</keyword>
<evidence type="ECO:0000313" key="2">
    <source>
        <dbReference type="Proteomes" id="UP000324104"/>
    </source>
</evidence>
<reference evidence="1 2" key="1">
    <citation type="submission" date="2019-08" db="EMBL/GenBank/DDBJ databases">
        <title>Archaea genome.</title>
        <authorList>
            <person name="Kajale S."/>
            <person name="Shouche Y."/>
            <person name="Deshpande N."/>
            <person name="Sharma A."/>
        </authorList>
    </citation>
    <scope>NUCLEOTIDE SEQUENCE [LARGE SCALE GENOMIC DNA]</scope>
    <source>
        <strain evidence="1 2">ESP3B_9</strain>
    </source>
</reference>
<proteinExistence type="predicted"/>
<dbReference type="EMBL" id="VTAW01000006">
    <property type="protein sequence ID" value="TYT62699.1"/>
    <property type="molecule type" value="Genomic_DNA"/>
</dbReference>
<dbReference type="NCBIfam" id="TIGR03293">
    <property type="entry name" value="PhnG_redo"/>
    <property type="match status" value="1"/>
</dbReference>
<dbReference type="Pfam" id="PF06754">
    <property type="entry name" value="PhnG"/>
    <property type="match status" value="1"/>
</dbReference>
<dbReference type="InterPro" id="IPR009609">
    <property type="entry name" value="Phosphonate_metab_PhnG"/>
</dbReference>
<comment type="caution">
    <text evidence="1">The sequence shown here is derived from an EMBL/GenBank/DDBJ whole genome shotgun (WGS) entry which is preliminary data.</text>
</comment>
<keyword evidence="2" id="KW-1185">Reference proteome</keyword>
<evidence type="ECO:0000313" key="1">
    <source>
        <dbReference type="EMBL" id="TYT62699.1"/>
    </source>
</evidence>
<accession>A0A5D5ALP4</accession>
<dbReference type="AlphaFoldDB" id="A0A5D5ALP4"/>
<dbReference type="GO" id="GO:0019634">
    <property type="term" value="P:organic phosphonate metabolic process"/>
    <property type="evidence" value="ECO:0007669"/>
    <property type="project" value="InterPro"/>
</dbReference>
<organism evidence="1 2">
    <name type="scientific">Natrialba swarupiae</name>
    <dbReference type="NCBI Taxonomy" id="2448032"/>
    <lineage>
        <taxon>Archaea</taxon>
        <taxon>Methanobacteriati</taxon>
        <taxon>Methanobacteriota</taxon>
        <taxon>Stenosarchaea group</taxon>
        <taxon>Halobacteria</taxon>
        <taxon>Halobacteriales</taxon>
        <taxon>Natrialbaceae</taxon>
        <taxon>Natrialba</taxon>
    </lineage>
</organism>
<protein>
    <submittedName>
        <fullName evidence="1">Phosphonate C-P lyase system protein PhnG</fullName>
    </submittedName>
</protein>
<sequence>MEDPRHRSDRFELIAACEGTALVELAELVLDGETTVEIRQAPKPQLVMQRVRDPVHADVFNLGEALVTGAEVELAGERGFAMVAGRAEASAVAGAIVDAAIEADHPEADRLASALTETRLEREQRRKRQWAESTATAVDFESMEGEL</sequence>
<dbReference type="RefSeq" id="WP_149080716.1">
    <property type="nucleotide sequence ID" value="NZ_VTAW01000006.1"/>
</dbReference>
<name>A0A5D5ALP4_9EURY</name>
<dbReference type="GO" id="GO:0016829">
    <property type="term" value="F:lyase activity"/>
    <property type="evidence" value="ECO:0007669"/>
    <property type="project" value="UniProtKB-KW"/>
</dbReference>
<dbReference type="GO" id="GO:0015716">
    <property type="term" value="P:organic phosphonate transport"/>
    <property type="evidence" value="ECO:0007669"/>
    <property type="project" value="InterPro"/>
</dbReference>
<gene>
    <name evidence="1" type="primary">phnG</name>
    <name evidence="1" type="ORF">FYC77_06605</name>
</gene>